<dbReference type="AlphaFoldDB" id="A0A834Z9X0"/>
<keyword evidence="6 13" id="KW-0479">Metal-binding</keyword>
<dbReference type="CDD" id="cd05402">
    <property type="entry name" value="NT_PAP_TUTase"/>
    <property type="match status" value="1"/>
</dbReference>
<name>A0A834Z9X0_TETSI</name>
<organism evidence="17 18">
    <name type="scientific">Tetracentron sinense</name>
    <name type="common">Spur-leaf</name>
    <dbReference type="NCBI Taxonomy" id="13715"/>
    <lineage>
        <taxon>Eukaryota</taxon>
        <taxon>Viridiplantae</taxon>
        <taxon>Streptophyta</taxon>
        <taxon>Embryophyta</taxon>
        <taxon>Tracheophyta</taxon>
        <taxon>Spermatophyta</taxon>
        <taxon>Magnoliopsida</taxon>
        <taxon>Trochodendrales</taxon>
        <taxon>Trochodendraceae</taxon>
        <taxon>Tetracentron</taxon>
    </lineage>
</organism>
<dbReference type="SUPFAM" id="SSF81631">
    <property type="entry name" value="PAP/OAS1 substrate-binding domain"/>
    <property type="match status" value="1"/>
</dbReference>
<feature type="domain" description="Poly(A) polymerase central" evidence="15">
    <location>
        <begin position="258"/>
        <end position="394"/>
    </location>
</feature>
<evidence type="ECO:0000256" key="14">
    <source>
        <dbReference type="SAM" id="Phobius"/>
    </source>
</evidence>
<proteinExistence type="inferred from homology"/>
<feature type="binding site" evidence="12">
    <location>
        <position position="206"/>
    </location>
    <ligand>
        <name>ATP</name>
        <dbReference type="ChEBI" id="CHEBI:30616"/>
    </ligand>
</feature>
<comment type="function">
    <text evidence="11">Polymerase that creates the 3'-poly(A) tail of mRNA's.</text>
</comment>
<dbReference type="Gene3D" id="3.30.70.590">
    <property type="entry name" value="Poly(A) polymerase predicted RNA binding domain"/>
    <property type="match status" value="1"/>
</dbReference>
<dbReference type="FunFam" id="3.30.460.10:FF:000002">
    <property type="entry name" value="Poly(A) polymerase alpha, putative"/>
    <property type="match status" value="1"/>
</dbReference>
<evidence type="ECO:0000256" key="7">
    <source>
        <dbReference type="ARBA" id="ARBA00022741"/>
    </source>
</evidence>
<dbReference type="InterPro" id="IPR014492">
    <property type="entry name" value="PolyA_polymerase"/>
</dbReference>
<dbReference type="GO" id="GO:0005634">
    <property type="term" value="C:nucleus"/>
    <property type="evidence" value="ECO:0007669"/>
    <property type="project" value="UniProtKB-SubCell"/>
</dbReference>
<evidence type="ECO:0000256" key="8">
    <source>
        <dbReference type="ARBA" id="ARBA00022840"/>
    </source>
</evidence>
<feature type="binding site" evidence="12">
    <location>
        <position position="276"/>
    </location>
    <ligand>
        <name>ATP</name>
        <dbReference type="ChEBI" id="CHEBI:30616"/>
    </ligand>
</feature>
<feature type="binding site" evidence="13">
    <location>
        <position position="153"/>
    </location>
    <ligand>
        <name>Mg(2+)</name>
        <dbReference type="ChEBI" id="CHEBI:18420"/>
        <label>1</label>
        <note>catalytic</note>
    </ligand>
</feature>
<keyword evidence="9 13" id="KW-0460">Magnesium</keyword>
<evidence type="ECO:0000256" key="6">
    <source>
        <dbReference type="ARBA" id="ARBA00022723"/>
    </source>
</evidence>
<evidence type="ECO:0000256" key="9">
    <source>
        <dbReference type="ARBA" id="ARBA00022842"/>
    </source>
</evidence>
<dbReference type="SUPFAM" id="SSF55003">
    <property type="entry name" value="PAP/Archaeal CCA-adding enzyme, C-terminal domain"/>
    <property type="match status" value="1"/>
</dbReference>
<feature type="binding site" evidence="12">
    <location>
        <begin position="285"/>
        <end position="286"/>
    </location>
    <ligand>
        <name>ATP</name>
        <dbReference type="ChEBI" id="CHEBI:30616"/>
    </ligand>
</feature>
<evidence type="ECO:0000259" key="16">
    <source>
        <dbReference type="Pfam" id="PF20750"/>
    </source>
</evidence>
<keyword evidence="5 11" id="KW-0808">Transferase</keyword>
<dbReference type="OMA" id="RMDEERT"/>
<dbReference type="SUPFAM" id="SSF81301">
    <property type="entry name" value="Nucleotidyltransferase"/>
    <property type="match status" value="1"/>
</dbReference>
<feature type="domain" description="Poly(A) polymerase nucleotidyltransferase" evidence="16">
    <location>
        <begin position="75"/>
        <end position="253"/>
    </location>
</feature>
<evidence type="ECO:0000256" key="2">
    <source>
        <dbReference type="ARBA" id="ARBA00004123"/>
    </source>
</evidence>
<dbReference type="Gene3D" id="1.10.1410.10">
    <property type="match status" value="1"/>
</dbReference>
<keyword evidence="7 11" id="KW-0547">Nucleotide-binding</keyword>
<keyword evidence="10 11" id="KW-0539">Nucleus</keyword>
<dbReference type="FunFam" id="3.30.70.590:FF:000005">
    <property type="entry name" value="Nuclear poly(A) polymerase 3"/>
    <property type="match status" value="1"/>
</dbReference>
<keyword evidence="14" id="KW-0812">Transmembrane</keyword>
<feature type="transmembrane region" description="Helical" evidence="14">
    <location>
        <begin position="275"/>
        <end position="295"/>
    </location>
</feature>
<comment type="cofactor">
    <cofactor evidence="1">
        <name>Mn(2+)</name>
        <dbReference type="ChEBI" id="CHEBI:29035"/>
    </cofactor>
</comment>
<dbReference type="GO" id="GO:0003723">
    <property type="term" value="F:RNA binding"/>
    <property type="evidence" value="ECO:0007669"/>
    <property type="project" value="UniProtKB-UniRule"/>
</dbReference>
<evidence type="ECO:0000259" key="15">
    <source>
        <dbReference type="Pfam" id="PF04928"/>
    </source>
</evidence>
<feature type="binding site" evidence="12">
    <location>
        <begin position="151"/>
        <end position="153"/>
    </location>
    <ligand>
        <name>ATP</name>
        <dbReference type="ChEBI" id="CHEBI:30616"/>
    </ligand>
</feature>
<accession>A0A834Z9X0</accession>
<dbReference type="InterPro" id="IPR007012">
    <property type="entry name" value="PolA_pol_cen_dom"/>
</dbReference>
<evidence type="ECO:0000256" key="3">
    <source>
        <dbReference type="ARBA" id="ARBA00010912"/>
    </source>
</evidence>
<sequence length="512" mass="58774">MAHAQPNRRIAIVPGPQFIDYRTVIPPVGFSPAPVNIISPSFHHVHQVEVLVPFNPPVLAPVGYTLNPAILIRMDEERTQSLFQFMVNEGLVPSPEEEMKRKDAIAKLKQMLLTWIKKVAWKRRLPKHQRTCATILTYGSYGLGVHGSDSDIDALCVGPWFATMEEDFFIDLRNMLQSRREVSEIHCVKDAKVPLMRFKFDGISIDLPYARLKVLYVPENIDILNPFFLRNIDEISWRSLSGVRANIRILQLVPNLENFQSMLRCLKLWARKRGVYGNLLGFFGGVHLAILAAFVCQRHPNASVNALISKFFESFAFWPWPTPVMLQDGMMPMVGNVAEIRSFMPIRLPCSPFEFCHSNITRRTFQRIRAEFLRGHAMTRDLLRTNFVWNSLFQPFPYTKKYPRFVRIFLSTSDQNELGDWVGWVKSRFRSLLVKLEEEQSIYDPNPSEYVDPDVAEPNIVFFWGLQPGQSSFTDIESIGKSFMKNINNGYEGSCGRIELSIVEASQLPKNA</sequence>
<comment type="subcellular location">
    <subcellularLocation>
        <location evidence="2 11">Nucleus</location>
    </subcellularLocation>
</comment>
<dbReference type="InterPro" id="IPR043519">
    <property type="entry name" value="NT_sf"/>
</dbReference>
<keyword evidence="14" id="KW-1133">Transmembrane helix</keyword>
<evidence type="ECO:0000256" key="10">
    <source>
        <dbReference type="ARBA" id="ARBA00023242"/>
    </source>
</evidence>
<evidence type="ECO:0000256" key="12">
    <source>
        <dbReference type="PIRSR" id="PIRSR018425-1"/>
    </source>
</evidence>
<dbReference type="GO" id="GO:0046872">
    <property type="term" value="F:metal ion binding"/>
    <property type="evidence" value="ECO:0007669"/>
    <property type="project" value="UniProtKB-KW"/>
</dbReference>
<dbReference type="InterPro" id="IPR048840">
    <property type="entry name" value="PolA_pol_NTPase"/>
</dbReference>
<comment type="cofactor">
    <cofactor evidence="13">
        <name>Mg(2+)</name>
        <dbReference type="ChEBI" id="CHEBI:18420"/>
    </cofactor>
    <text evidence="13">Binds 2 magnesium ions. Also active with manganese.</text>
</comment>
<dbReference type="Pfam" id="PF04928">
    <property type="entry name" value="PAP_central"/>
    <property type="match status" value="1"/>
</dbReference>
<dbReference type="GO" id="GO:0031123">
    <property type="term" value="P:RNA 3'-end processing"/>
    <property type="evidence" value="ECO:0007669"/>
    <property type="project" value="InterPro"/>
</dbReference>
<dbReference type="InterPro" id="IPR011068">
    <property type="entry name" value="NuclTrfase_I-like_C"/>
</dbReference>
<keyword evidence="14" id="KW-0472">Membrane</keyword>
<dbReference type="PIRSF" id="PIRSF018425">
    <property type="entry name" value="PolyA_polymerase"/>
    <property type="match status" value="1"/>
</dbReference>
<comment type="similarity">
    <text evidence="3 11">Belongs to the poly(A) polymerase family.</text>
</comment>
<evidence type="ECO:0000313" key="18">
    <source>
        <dbReference type="Proteomes" id="UP000655225"/>
    </source>
</evidence>
<dbReference type="PANTHER" id="PTHR10682:SF33">
    <property type="entry name" value="NUCLEAR POLY(A) POLYMERASE 3"/>
    <property type="match status" value="1"/>
</dbReference>
<keyword evidence="18" id="KW-1185">Reference proteome</keyword>
<dbReference type="Gene3D" id="3.30.460.10">
    <property type="entry name" value="Beta Polymerase, domain 2"/>
    <property type="match status" value="1"/>
</dbReference>
<gene>
    <name evidence="17" type="ORF">HHK36_012221</name>
</gene>
<evidence type="ECO:0000313" key="17">
    <source>
        <dbReference type="EMBL" id="KAF8401288.1"/>
    </source>
</evidence>
<evidence type="ECO:0000256" key="5">
    <source>
        <dbReference type="ARBA" id="ARBA00022679"/>
    </source>
</evidence>
<dbReference type="GO" id="GO:0006397">
    <property type="term" value="P:mRNA processing"/>
    <property type="evidence" value="ECO:0007669"/>
    <property type="project" value="UniProtKB-KW"/>
</dbReference>
<evidence type="ECO:0000256" key="13">
    <source>
        <dbReference type="PIRSR" id="PIRSR018425-2"/>
    </source>
</evidence>
<keyword evidence="8 11" id="KW-0067">ATP-binding</keyword>
<dbReference type="GO" id="GO:1990817">
    <property type="term" value="F:poly(A) RNA polymerase activity"/>
    <property type="evidence" value="ECO:0007669"/>
    <property type="project" value="UniProtKB-UniRule"/>
</dbReference>
<dbReference type="PANTHER" id="PTHR10682">
    <property type="entry name" value="POLY A POLYMERASE"/>
    <property type="match status" value="1"/>
</dbReference>
<keyword evidence="4 11" id="KW-0507">mRNA processing</keyword>
<reference evidence="17 18" key="1">
    <citation type="submission" date="2020-04" db="EMBL/GenBank/DDBJ databases">
        <title>Plant Genome Project.</title>
        <authorList>
            <person name="Zhang R.-G."/>
        </authorList>
    </citation>
    <scope>NUCLEOTIDE SEQUENCE [LARGE SCALE GENOMIC DNA]</scope>
    <source>
        <strain evidence="17">YNK0</strain>
        <tissue evidence="17">Leaf</tissue>
    </source>
</reference>
<protein>
    <recommendedName>
        <fullName evidence="11">Poly(A) polymerase</fullName>
        <ecNumber evidence="11">2.7.7.19</ecNumber>
    </recommendedName>
</protein>
<feature type="binding site" evidence="13">
    <location>
        <position position="153"/>
    </location>
    <ligand>
        <name>Mg(2+)</name>
        <dbReference type="ChEBI" id="CHEBI:18420"/>
        <label>2</label>
        <note>catalytic</note>
    </ligand>
</feature>
<feature type="binding site" evidence="13">
    <location>
        <position position="206"/>
    </location>
    <ligand>
        <name>Mg(2+)</name>
        <dbReference type="ChEBI" id="CHEBI:18420"/>
        <label>2</label>
        <note>catalytic</note>
    </ligand>
</feature>
<evidence type="ECO:0000256" key="11">
    <source>
        <dbReference type="PIRNR" id="PIRNR018425"/>
    </source>
</evidence>
<feature type="binding site" evidence="13">
    <location>
        <position position="151"/>
    </location>
    <ligand>
        <name>Mg(2+)</name>
        <dbReference type="ChEBI" id="CHEBI:18420"/>
        <label>1</label>
        <note>catalytic</note>
    </ligand>
</feature>
<dbReference type="Pfam" id="PF20750">
    <property type="entry name" value="PAP_NTPase"/>
    <property type="match status" value="1"/>
</dbReference>
<feature type="binding site" evidence="12">
    <location>
        <position position="267"/>
    </location>
    <ligand>
        <name>ATP</name>
        <dbReference type="ChEBI" id="CHEBI:30616"/>
    </ligand>
</feature>
<comment type="catalytic activity">
    <reaction evidence="11">
        <text>RNA(n) + ATP = RNA(n)-3'-adenine ribonucleotide + diphosphate</text>
        <dbReference type="Rhea" id="RHEA:11332"/>
        <dbReference type="Rhea" id="RHEA-COMP:14527"/>
        <dbReference type="Rhea" id="RHEA-COMP:17347"/>
        <dbReference type="ChEBI" id="CHEBI:30616"/>
        <dbReference type="ChEBI" id="CHEBI:33019"/>
        <dbReference type="ChEBI" id="CHEBI:140395"/>
        <dbReference type="ChEBI" id="CHEBI:173115"/>
        <dbReference type="EC" id="2.7.7.19"/>
    </reaction>
</comment>
<evidence type="ECO:0000256" key="1">
    <source>
        <dbReference type="ARBA" id="ARBA00001936"/>
    </source>
</evidence>
<comment type="caution">
    <text evidence="17">The sequence shown here is derived from an EMBL/GenBank/DDBJ whole genome shotgun (WGS) entry which is preliminary data.</text>
</comment>
<evidence type="ECO:0000256" key="4">
    <source>
        <dbReference type="ARBA" id="ARBA00022664"/>
    </source>
</evidence>
<dbReference type="EMBL" id="JABCRI010000008">
    <property type="protein sequence ID" value="KAF8401288.1"/>
    <property type="molecule type" value="Genomic_DNA"/>
</dbReference>
<dbReference type="EC" id="2.7.7.19" evidence="11"/>
<dbReference type="OrthoDB" id="412748at2759"/>
<dbReference type="Proteomes" id="UP000655225">
    <property type="component" value="Unassembled WGS sequence"/>
</dbReference>
<dbReference type="GO" id="GO:0005524">
    <property type="term" value="F:ATP binding"/>
    <property type="evidence" value="ECO:0007669"/>
    <property type="project" value="UniProtKB-UniRule"/>
</dbReference>
<feature type="binding site" evidence="13">
    <location>
        <position position="151"/>
    </location>
    <ligand>
        <name>Mg(2+)</name>
        <dbReference type="ChEBI" id="CHEBI:18420"/>
        <label>2</label>
        <note>catalytic</note>
    </ligand>
</feature>